<dbReference type="SMART" id="SM00220">
    <property type="entry name" value="S_TKc"/>
    <property type="match status" value="1"/>
</dbReference>
<feature type="compositionally biased region" description="Polar residues" evidence="1">
    <location>
        <begin position="277"/>
        <end position="292"/>
    </location>
</feature>
<organism evidence="3">
    <name type="scientific">Amphimedon queenslandica</name>
    <name type="common">Sponge</name>
    <dbReference type="NCBI Taxonomy" id="400682"/>
    <lineage>
        <taxon>Eukaryota</taxon>
        <taxon>Metazoa</taxon>
        <taxon>Porifera</taxon>
        <taxon>Demospongiae</taxon>
        <taxon>Heteroscleromorpha</taxon>
        <taxon>Haplosclerida</taxon>
        <taxon>Niphatidae</taxon>
        <taxon>Amphimedon</taxon>
    </lineage>
</organism>
<dbReference type="OrthoDB" id="63989at2759"/>
<dbReference type="Gene3D" id="1.10.510.10">
    <property type="entry name" value="Transferase(Phosphotransferase) domain 1"/>
    <property type="match status" value="1"/>
</dbReference>
<feature type="compositionally biased region" description="Polar residues" evidence="1">
    <location>
        <begin position="581"/>
        <end position="604"/>
    </location>
</feature>
<keyword evidence="4" id="KW-1185">Reference proteome</keyword>
<gene>
    <name evidence="3" type="primary">109586585</name>
</gene>
<reference evidence="4" key="1">
    <citation type="journal article" date="2010" name="Nature">
        <title>The Amphimedon queenslandica genome and the evolution of animal complexity.</title>
        <authorList>
            <person name="Srivastava M."/>
            <person name="Simakov O."/>
            <person name="Chapman J."/>
            <person name="Fahey B."/>
            <person name="Gauthier M.E."/>
            <person name="Mitros T."/>
            <person name="Richards G.S."/>
            <person name="Conaco C."/>
            <person name="Dacre M."/>
            <person name="Hellsten U."/>
            <person name="Larroux C."/>
            <person name="Putnam N.H."/>
            <person name="Stanke M."/>
            <person name="Adamska M."/>
            <person name="Darling A."/>
            <person name="Degnan S.M."/>
            <person name="Oakley T.H."/>
            <person name="Plachetzki D.C."/>
            <person name="Zhai Y."/>
            <person name="Adamski M."/>
            <person name="Calcino A."/>
            <person name="Cummins S.F."/>
            <person name="Goodstein D.M."/>
            <person name="Harris C."/>
            <person name="Jackson D.J."/>
            <person name="Leys S.P."/>
            <person name="Shu S."/>
            <person name="Woodcroft B.J."/>
            <person name="Vervoort M."/>
            <person name="Kosik K.S."/>
            <person name="Manning G."/>
            <person name="Degnan B.M."/>
            <person name="Rokhsar D.S."/>
        </authorList>
    </citation>
    <scope>NUCLEOTIDE SEQUENCE [LARGE SCALE GENOMIC DNA]</scope>
</reference>
<dbReference type="PROSITE" id="PS00108">
    <property type="entry name" value="PROTEIN_KINASE_ST"/>
    <property type="match status" value="1"/>
</dbReference>
<dbReference type="GO" id="GO:0036498">
    <property type="term" value="P:IRE1-mediated unfolded protein response"/>
    <property type="evidence" value="ECO:0007669"/>
    <property type="project" value="TreeGrafter"/>
</dbReference>
<dbReference type="KEGG" id="aqu:109586585"/>
<dbReference type="InParanoid" id="A0A1X7TQQ6"/>
<proteinExistence type="predicted"/>
<evidence type="ECO:0000256" key="1">
    <source>
        <dbReference type="SAM" id="MobiDB-lite"/>
    </source>
</evidence>
<dbReference type="Pfam" id="PF00069">
    <property type="entry name" value="Pkinase"/>
    <property type="match status" value="1"/>
</dbReference>
<name>A0A1X7TQQ6_AMPQE</name>
<dbReference type="PANTHER" id="PTHR13954">
    <property type="entry name" value="IRE1-RELATED"/>
    <property type="match status" value="1"/>
</dbReference>
<dbReference type="SUPFAM" id="SSF56112">
    <property type="entry name" value="Protein kinase-like (PK-like)"/>
    <property type="match status" value="1"/>
</dbReference>
<dbReference type="GO" id="GO:0070059">
    <property type="term" value="P:intrinsic apoptotic signaling pathway in response to endoplasmic reticulum stress"/>
    <property type="evidence" value="ECO:0007669"/>
    <property type="project" value="TreeGrafter"/>
</dbReference>
<dbReference type="InterPro" id="IPR008271">
    <property type="entry name" value="Ser/Thr_kinase_AS"/>
</dbReference>
<dbReference type="GO" id="GO:0051082">
    <property type="term" value="F:unfolded protein binding"/>
    <property type="evidence" value="ECO:0007669"/>
    <property type="project" value="TreeGrafter"/>
</dbReference>
<dbReference type="Proteomes" id="UP000007879">
    <property type="component" value="Unassembled WGS sequence"/>
</dbReference>
<feature type="region of interest" description="Disordered" evidence="1">
    <location>
        <begin position="581"/>
        <end position="607"/>
    </location>
</feature>
<dbReference type="EnsemblMetazoa" id="Aqu2.1.17137_001">
    <property type="protein sequence ID" value="Aqu2.1.17137_001"/>
    <property type="gene ID" value="Aqu2.1.17137"/>
</dbReference>
<feature type="region of interest" description="Disordered" evidence="1">
    <location>
        <begin position="229"/>
        <end position="292"/>
    </location>
</feature>
<feature type="compositionally biased region" description="Acidic residues" evidence="1">
    <location>
        <begin position="229"/>
        <end position="239"/>
    </location>
</feature>
<dbReference type="EnsemblMetazoa" id="XM_020002786.1">
    <property type="protein sequence ID" value="XP_019858345.1"/>
    <property type="gene ID" value="LOC109586585"/>
</dbReference>
<sequence length="627" mass="71213">MKEELSDDDKKFLLSIKHDNIVLVHCIESHQGLDHIVLELCLASFYQYFKKLKKVMDKFDGLTVVKKNVNQDAVKGLEYLHEQNIVHRDIKPGNILLVQKSSSSEVKAVLADFGISTKLNNRDAVTTQRRRGTDTWMGPELLLDDIKACKFSRESDIFSMGCVIYFVETGGSHPFDKGHDDDYTIHQNVKNYDRCDFRLLHGKPKATALIKKTIQLDRASRPSASEVLDDPYFQEDDPQDTIHVPPQLTEGEEAPQGATLQDTSEVQDGASIPPPEQSVTDTSYGKQLHNSMSDMSHSLPRYIVDQYIRLLTIVGVKCDMKPDWSLSKKFLELYSTHTSEKSPQVAASYVYKILTGLGYEEMGDFRAYLHTEVEIDSKITEELEKITEFRPAIIKVVRDELGPRLGDYQIDRYRMVLTVLCSITFDSNKSFFELFTDLTGNLGKYPLAVSLTIGVLERSGWGDTKKLKLFSLPNFDINTSYPKIYLCLTVADYYGNMSQRDFSSAKVYTSSLHLNSHNVSNMSRVQFTLLLMERGVIEVGDVSKIEDNDRYPLFFKKYKQRCKGPSKVTAPATDETVAVQQRKAQATSGQSPSTSTDQPSFLTQSRKHKKYLVQPHKSIKDQHYVHV</sequence>
<dbReference type="InterPro" id="IPR000719">
    <property type="entry name" value="Prot_kinase_dom"/>
</dbReference>
<dbReference type="eggNOG" id="KOG1027">
    <property type="taxonomic scope" value="Eukaryota"/>
</dbReference>
<evidence type="ECO:0000313" key="4">
    <source>
        <dbReference type="Proteomes" id="UP000007879"/>
    </source>
</evidence>
<dbReference type="InterPro" id="IPR011009">
    <property type="entry name" value="Kinase-like_dom_sf"/>
</dbReference>
<dbReference type="GO" id="GO:0004521">
    <property type="term" value="F:RNA endonuclease activity"/>
    <property type="evidence" value="ECO:0007669"/>
    <property type="project" value="InterPro"/>
</dbReference>
<dbReference type="GO" id="GO:1990604">
    <property type="term" value="C:IRE1-TRAF2-ASK1 complex"/>
    <property type="evidence" value="ECO:0007669"/>
    <property type="project" value="TreeGrafter"/>
</dbReference>
<dbReference type="PROSITE" id="PS50011">
    <property type="entry name" value="PROTEIN_KINASE_DOM"/>
    <property type="match status" value="1"/>
</dbReference>
<evidence type="ECO:0000313" key="3">
    <source>
        <dbReference type="EnsemblMetazoa" id="Aqu2.1.17137_001"/>
    </source>
</evidence>
<reference evidence="3" key="2">
    <citation type="submission" date="2017-05" db="UniProtKB">
        <authorList>
            <consortium name="EnsemblMetazoa"/>
        </authorList>
    </citation>
    <scope>IDENTIFICATION</scope>
</reference>
<dbReference type="GO" id="GO:0004674">
    <property type="term" value="F:protein serine/threonine kinase activity"/>
    <property type="evidence" value="ECO:0007669"/>
    <property type="project" value="InterPro"/>
</dbReference>
<feature type="domain" description="Protein kinase" evidence="2">
    <location>
        <begin position="1"/>
        <end position="233"/>
    </location>
</feature>
<protein>
    <recommendedName>
        <fullName evidence="2">Protein kinase domain-containing protein</fullName>
    </recommendedName>
</protein>
<accession>A0A1X7TQQ6</accession>
<dbReference type="GO" id="GO:0005524">
    <property type="term" value="F:ATP binding"/>
    <property type="evidence" value="ECO:0007669"/>
    <property type="project" value="InterPro"/>
</dbReference>
<dbReference type="STRING" id="400682.A0A1X7TQQ6"/>
<evidence type="ECO:0000259" key="2">
    <source>
        <dbReference type="PROSITE" id="PS50011"/>
    </source>
</evidence>
<dbReference type="AlphaFoldDB" id="A0A1X7TQQ6"/>
<dbReference type="PANTHER" id="PTHR13954:SF6">
    <property type="entry name" value="NON-SPECIFIC SERINE_THREONINE PROTEIN KINASE"/>
    <property type="match status" value="1"/>
</dbReference>
<dbReference type="InterPro" id="IPR045133">
    <property type="entry name" value="IRE1/2-like"/>
</dbReference>